<evidence type="ECO:0000313" key="2">
    <source>
        <dbReference type="Proteomes" id="UP000288805"/>
    </source>
</evidence>
<dbReference type="AlphaFoldDB" id="A0A438I9Z8"/>
<name>A0A438I9Z8_VITVI</name>
<dbReference type="EMBL" id="QGNW01000129">
    <property type="protein sequence ID" value="RVW93531.1"/>
    <property type="molecule type" value="Genomic_DNA"/>
</dbReference>
<evidence type="ECO:0008006" key="3">
    <source>
        <dbReference type="Google" id="ProtNLM"/>
    </source>
</evidence>
<protein>
    <recommendedName>
        <fullName evidence="3">RNase H type-1 domain-containing protein</fullName>
    </recommendedName>
</protein>
<sequence>MAKYLLKVQESLSRLGEWVIEKIPRGDNVQVDTLAGIAASFPVKEVYVQATPTIAESHVCNMSPKECNWAVDIRAYLQTGALLEDPKCAHKIRLIHPDVSRPQFCPDNVLPYSDVSQPPFCPVDIPLSSDGSQPQFYPADVPPSPGIHIRLLMPDGRGGRLNFPGQTCPDPLVTLIRRTSAADNSDSPVSLARQIFAIRRIHFRPQSKG</sequence>
<evidence type="ECO:0000313" key="1">
    <source>
        <dbReference type="EMBL" id="RVW93531.1"/>
    </source>
</evidence>
<dbReference type="Proteomes" id="UP000288805">
    <property type="component" value="Unassembled WGS sequence"/>
</dbReference>
<reference evidence="1 2" key="1">
    <citation type="journal article" date="2018" name="PLoS Genet.">
        <title>Population sequencing reveals clonal diversity and ancestral inbreeding in the grapevine cultivar Chardonnay.</title>
        <authorList>
            <person name="Roach M.J."/>
            <person name="Johnson D.L."/>
            <person name="Bohlmann J."/>
            <person name="van Vuuren H.J."/>
            <person name="Jones S.J."/>
            <person name="Pretorius I.S."/>
            <person name="Schmidt S.A."/>
            <person name="Borneman A.R."/>
        </authorList>
    </citation>
    <scope>NUCLEOTIDE SEQUENCE [LARGE SCALE GENOMIC DNA]</scope>
    <source>
        <strain evidence="2">cv. Chardonnay</strain>
        <tissue evidence="1">Leaf</tissue>
    </source>
</reference>
<proteinExistence type="predicted"/>
<gene>
    <name evidence="1" type="ORF">CK203_035080</name>
</gene>
<accession>A0A438I9Z8</accession>
<comment type="caution">
    <text evidence="1">The sequence shown here is derived from an EMBL/GenBank/DDBJ whole genome shotgun (WGS) entry which is preliminary data.</text>
</comment>
<organism evidence="1 2">
    <name type="scientific">Vitis vinifera</name>
    <name type="common">Grape</name>
    <dbReference type="NCBI Taxonomy" id="29760"/>
    <lineage>
        <taxon>Eukaryota</taxon>
        <taxon>Viridiplantae</taxon>
        <taxon>Streptophyta</taxon>
        <taxon>Embryophyta</taxon>
        <taxon>Tracheophyta</taxon>
        <taxon>Spermatophyta</taxon>
        <taxon>Magnoliopsida</taxon>
        <taxon>eudicotyledons</taxon>
        <taxon>Gunneridae</taxon>
        <taxon>Pentapetalae</taxon>
        <taxon>rosids</taxon>
        <taxon>Vitales</taxon>
        <taxon>Vitaceae</taxon>
        <taxon>Viteae</taxon>
        <taxon>Vitis</taxon>
    </lineage>
</organism>